<evidence type="ECO:0000256" key="8">
    <source>
        <dbReference type="ARBA" id="ARBA00048741"/>
    </source>
</evidence>
<dbReference type="PROSITE" id="PS51278">
    <property type="entry name" value="GATASE_TYPE_2"/>
    <property type="match status" value="1"/>
</dbReference>
<dbReference type="PANTHER" id="PTHR43284:SF1">
    <property type="entry name" value="ASPARAGINE SYNTHETASE"/>
    <property type="match status" value="1"/>
</dbReference>
<keyword evidence="14" id="KW-1185">Reference proteome</keyword>
<comment type="pathway">
    <text evidence="1">Amino-acid biosynthesis; L-asparagine biosynthesis; L-asparagine from L-aspartate (L-Gln route): step 1/1.</text>
</comment>
<dbReference type="InterPro" id="IPR033738">
    <property type="entry name" value="AsnB_N"/>
</dbReference>
<comment type="similarity">
    <text evidence="2">Belongs to the asparagine synthetase family.</text>
</comment>
<evidence type="ECO:0000256" key="4">
    <source>
        <dbReference type="ARBA" id="ARBA00022741"/>
    </source>
</evidence>
<evidence type="ECO:0000259" key="12">
    <source>
        <dbReference type="PROSITE" id="PS51278"/>
    </source>
</evidence>
<dbReference type="Pfam" id="PF00733">
    <property type="entry name" value="Asn_synthase"/>
    <property type="match status" value="1"/>
</dbReference>
<evidence type="ECO:0000256" key="10">
    <source>
        <dbReference type="PIRSR" id="PIRSR001589-2"/>
    </source>
</evidence>
<dbReference type="GO" id="GO:0006529">
    <property type="term" value="P:asparagine biosynthetic process"/>
    <property type="evidence" value="ECO:0007669"/>
    <property type="project" value="UniProtKB-KW"/>
</dbReference>
<evidence type="ECO:0000256" key="2">
    <source>
        <dbReference type="ARBA" id="ARBA00005752"/>
    </source>
</evidence>
<reference evidence="13 14" key="1">
    <citation type="submission" date="2018-08" db="EMBL/GenBank/DDBJ databases">
        <title>Genomic Encyclopedia of Type Strains, Phase III (KMG-III): the genomes of soil and plant-associated and newly described type strains.</title>
        <authorList>
            <person name="Whitman W."/>
        </authorList>
    </citation>
    <scope>NUCLEOTIDE SEQUENCE [LARGE SCALE GENOMIC DNA]</scope>
    <source>
        <strain evidence="13 14">CGMCC 1.10966</strain>
    </source>
</reference>
<dbReference type="PANTHER" id="PTHR43284">
    <property type="entry name" value="ASPARAGINE SYNTHETASE (GLUTAMINE-HYDROLYZING)"/>
    <property type="match status" value="1"/>
</dbReference>
<dbReference type="EC" id="6.3.5.4" evidence="3"/>
<dbReference type="GO" id="GO:0004066">
    <property type="term" value="F:asparagine synthase (glutamine-hydrolyzing) activity"/>
    <property type="evidence" value="ECO:0007669"/>
    <property type="project" value="UniProtKB-EC"/>
</dbReference>
<keyword evidence="9" id="KW-0028">Amino-acid biosynthesis</keyword>
<feature type="binding site" evidence="10">
    <location>
        <begin position="377"/>
        <end position="378"/>
    </location>
    <ligand>
        <name>ATP</name>
        <dbReference type="ChEBI" id="CHEBI:30616"/>
    </ligand>
</feature>
<dbReference type="Proteomes" id="UP000256304">
    <property type="component" value="Unassembled WGS sequence"/>
</dbReference>
<evidence type="ECO:0000313" key="14">
    <source>
        <dbReference type="Proteomes" id="UP000256304"/>
    </source>
</evidence>
<gene>
    <name evidence="13" type="ORF">A8990_1594</name>
</gene>
<dbReference type="OrthoDB" id="9763290at2"/>
<dbReference type="GO" id="GO:0005829">
    <property type="term" value="C:cytosol"/>
    <property type="evidence" value="ECO:0007669"/>
    <property type="project" value="TreeGrafter"/>
</dbReference>
<feature type="binding site" evidence="10">
    <location>
        <position position="102"/>
    </location>
    <ligand>
        <name>L-glutamine</name>
        <dbReference type="ChEBI" id="CHEBI:58359"/>
    </ligand>
</feature>
<dbReference type="InterPro" id="IPR029055">
    <property type="entry name" value="Ntn_hydrolases_N"/>
</dbReference>
<feature type="active site" description="For GATase activity" evidence="9">
    <location>
        <position position="2"/>
    </location>
</feature>
<feature type="domain" description="Glutamine amidotransferase type-2" evidence="12">
    <location>
        <begin position="2"/>
        <end position="216"/>
    </location>
</feature>
<dbReference type="CDD" id="cd00712">
    <property type="entry name" value="AsnB"/>
    <property type="match status" value="1"/>
</dbReference>
<dbReference type="GO" id="GO:0005524">
    <property type="term" value="F:ATP binding"/>
    <property type="evidence" value="ECO:0007669"/>
    <property type="project" value="UniProtKB-KW"/>
</dbReference>
<evidence type="ECO:0000256" key="7">
    <source>
        <dbReference type="ARBA" id="ARBA00022962"/>
    </source>
</evidence>
<dbReference type="RefSeq" id="WP_116192526.1">
    <property type="nucleotide sequence ID" value="NZ_QTTN01000059.1"/>
</dbReference>
<dbReference type="PIRSF" id="PIRSF001589">
    <property type="entry name" value="Asn_synthetase_glu-h"/>
    <property type="match status" value="1"/>
</dbReference>
<feature type="binding site" evidence="10">
    <location>
        <position position="263"/>
    </location>
    <ligand>
        <name>ATP</name>
        <dbReference type="ChEBI" id="CHEBI:30616"/>
    </ligand>
</feature>
<dbReference type="InterPro" id="IPR014729">
    <property type="entry name" value="Rossmann-like_a/b/a_fold"/>
</dbReference>
<evidence type="ECO:0000256" key="1">
    <source>
        <dbReference type="ARBA" id="ARBA00005187"/>
    </source>
</evidence>
<comment type="caution">
    <text evidence="13">The sequence shown here is derived from an EMBL/GenBank/DDBJ whole genome shotgun (WGS) entry which is preliminary data.</text>
</comment>
<name>A0A3D9Q1H2_9BACL</name>
<protein>
    <recommendedName>
        <fullName evidence="3">asparagine synthase (glutamine-hydrolyzing)</fullName>
        <ecNumber evidence="3">6.3.5.4</ecNumber>
    </recommendedName>
</protein>
<keyword evidence="5 10" id="KW-0067">ATP-binding</keyword>
<keyword evidence="6 9" id="KW-0061">Asparagine biosynthesis</keyword>
<dbReference type="NCBIfam" id="TIGR01536">
    <property type="entry name" value="asn_synth_AEB"/>
    <property type="match status" value="1"/>
</dbReference>
<dbReference type="InterPro" id="IPR006426">
    <property type="entry name" value="Asn_synth_AEB"/>
</dbReference>
<dbReference type="EMBL" id="QTTN01000059">
    <property type="protein sequence ID" value="REE56442.1"/>
    <property type="molecule type" value="Genomic_DNA"/>
</dbReference>
<evidence type="ECO:0000256" key="9">
    <source>
        <dbReference type="PIRSR" id="PIRSR001589-1"/>
    </source>
</evidence>
<dbReference type="InterPro" id="IPR001962">
    <property type="entry name" value="Asn_synthase"/>
</dbReference>
<evidence type="ECO:0000256" key="11">
    <source>
        <dbReference type="PIRSR" id="PIRSR001589-3"/>
    </source>
</evidence>
<evidence type="ECO:0000256" key="5">
    <source>
        <dbReference type="ARBA" id="ARBA00022840"/>
    </source>
</evidence>
<evidence type="ECO:0000256" key="3">
    <source>
        <dbReference type="ARBA" id="ARBA00012737"/>
    </source>
</evidence>
<dbReference type="Gene3D" id="3.60.20.10">
    <property type="entry name" value="Glutamine Phosphoribosylpyrophosphate, subunit 1, domain 1"/>
    <property type="match status" value="1"/>
</dbReference>
<feature type="binding site" evidence="10">
    <location>
        <position position="294"/>
    </location>
    <ligand>
        <name>ATP</name>
        <dbReference type="ChEBI" id="CHEBI:30616"/>
    </ligand>
</feature>
<dbReference type="Gene3D" id="3.40.50.620">
    <property type="entry name" value="HUPs"/>
    <property type="match status" value="1"/>
</dbReference>
<keyword evidence="4 10" id="KW-0547">Nucleotide-binding</keyword>
<sequence length="614" mass="69014">MCGFTGWIDWTEDLTKQSITLEKMTATLANRGPDASGTWISPHCALGHRRLSVIDPANGAQPMVRTSEDDTYVLVYNGELYNAPELKRELEGRDRHFTTTCDTEVLLVSYMEWGPSCVEKFNGIFAFALWDSREQQLFIARDRLGVKPFFFAKQLGRFVFGSEPKSLLAHPAVKPEVGPEGLAEIFIVGPARTPGVGVYRDLSELKPGQCAIVNRSGMKVSAYWELRSNPHTESVEETAKTVGDLLKDTVERQLVSDVPLCTLLSGGLDSSALTSLAVNYYNESGQGNVHTFSVDYVDNDKNFKAHAFQPNADAPWIERMSSHLGTIHHSMVFDTPELVASLREAMLARDMPGMADVDSSLLLFCREIKKEATVAISGEAADEIFGGYPWFHREEALNAGTFPWSLAAGMRADLLSQDVAAWIRPLEYIKDRYSDAIAEVPHLDGEDEATRKMRQMSYLNITRFMPTLLDRKDRMSMAVGLEVRVPYCDHRLVEYVYNIPWEIKIAGDREKGILRKALEGVLPHDVLYRKKSPYPKTHNPNYLNAVRGQVLEIINEGTSPLLSLINVKKIRELAESEAASSNLPWFGQLMSGPQLFAWLLQVDMWLREYKVVIR</sequence>
<organism evidence="13 14">
    <name type="scientific">Paenibacillus taihuensis</name>
    <dbReference type="NCBI Taxonomy" id="1156355"/>
    <lineage>
        <taxon>Bacteria</taxon>
        <taxon>Bacillati</taxon>
        <taxon>Bacillota</taxon>
        <taxon>Bacilli</taxon>
        <taxon>Bacillales</taxon>
        <taxon>Paenibacillaceae</taxon>
        <taxon>Paenibacillus</taxon>
    </lineage>
</organism>
<comment type="catalytic activity">
    <reaction evidence="8">
        <text>L-aspartate + L-glutamine + ATP + H2O = L-asparagine + L-glutamate + AMP + diphosphate + H(+)</text>
        <dbReference type="Rhea" id="RHEA:12228"/>
        <dbReference type="ChEBI" id="CHEBI:15377"/>
        <dbReference type="ChEBI" id="CHEBI:15378"/>
        <dbReference type="ChEBI" id="CHEBI:29985"/>
        <dbReference type="ChEBI" id="CHEBI:29991"/>
        <dbReference type="ChEBI" id="CHEBI:30616"/>
        <dbReference type="ChEBI" id="CHEBI:33019"/>
        <dbReference type="ChEBI" id="CHEBI:58048"/>
        <dbReference type="ChEBI" id="CHEBI:58359"/>
        <dbReference type="ChEBI" id="CHEBI:456215"/>
        <dbReference type="EC" id="6.3.5.4"/>
    </reaction>
</comment>
<accession>A0A3D9Q1H2</accession>
<dbReference type="CDD" id="cd01991">
    <property type="entry name" value="Asn_synthase_B_C"/>
    <property type="match status" value="1"/>
</dbReference>
<proteinExistence type="inferred from homology"/>
<evidence type="ECO:0000313" key="13">
    <source>
        <dbReference type="EMBL" id="REE56442.1"/>
    </source>
</evidence>
<dbReference type="InterPro" id="IPR017932">
    <property type="entry name" value="GATase_2_dom"/>
</dbReference>
<dbReference type="AlphaFoldDB" id="A0A3D9Q1H2"/>
<feature type="site" description="Important for beta-aspartyl-AMP intermediate formation" evidence="11">
    <location>
        <position position="379"/>
    </location>
</feature>
<keyword evidence="7 9" id="KW-0315">Glutamine amidotransferase</keyword>
<dbReference type="Pfam" id="PF13537">
    <property type="entry name" value="GATase_7"/>
    <property type="match status" value="1"/>
</dbReference>
<evidence type="ECO:0000256" key="6">
    <source>
        <dbReference type="ARBA" id="ARBA00022888"/>
    </source>
</evidence>
<dbReference type="SUPFAM" id="SSF52402">
    <property type="entry name" value="Adenine nucleotide alpha hydrolases-like"/>
    <property type="match status" value="1"/>
</dbReference>
<dbReference type="InterPro" id="IPR051786">
    <property type="entry name" value="ASN_synthetase/amidase"/>
</dbReference>
<dbReference type="SUPFAM" id="SSF56235">
    <property type="entry name" value="N-terminal nucleophile aminohydrolases (Ntn hydrolases)"/>
    <property type="match status" value="1"/>
</dbReference>